<accession>A0A4S9BGW5</accession>
<name>A0A4S9BGW5_AURPU</name>
<evidence type="ECO:0000313" key="2">
    <source>
        <dbReference type="EMBL" id="THW91653.1"/>
    </source>
</evidence>
<dbReference type="AlphaFoldDB" id="A0A4S9BGW5"/>
<dbReference type="EMBL" id="QZAR01000047">
    <property type="protein sequence ID" value="THW91653.1"/>
    <property type="molecule type" value="Genomic_DNA"/>
</dbReference>
<protein>
    <submittedName>
        <fullName evidence="2">Uncharacterized protein</fullName>
    </submittedName>
</protein>
<organism evidence="2 3">
    <name type="scientific">Aureobasidium pullulans</name>
    <name type="common">Black yeast</name>
    <name type="synonym">Pullularia pullulans</name>
    <dbReference type="NCBI Taxonomy" id="5580"/>
    <lineage>
        <taxon>Eukaryota</taxon>
        <taxon>Fungi</taxon>
        <taxon>Dikarya</taxon>
        <taxon>Ascomycota</taxon>
        <taxon>Pezizomycotina</taxon>
        <taxon>Dothideomycetes</taxon>
        <taxon>Dothideomycetidae</taxon>
        <taxon>Dothideales</taxon>
        <taxon>Saccotheciaceae</taxon>
        <taxon>Aureobasidium</taxon>
    </lineage>
</organism>
<proteinExistence type="predicted"/>
<gene>
    <name evidence="2" type="ORF">D6D15_03710</name>
</gene>
<evidence type="ECO:0000313" key="3">
    <source>
        <dbReference type="Proteomes" id="UP000304928"/>
    </source>
</evidence>
<feature type="chain" id="PRO_5020460907" evidence="1">
    <location>
        <begin position="20"/>
        <end position="334"/>
    </location>
</feature>
<dbReference type="Proteomes" id="UP000304928">
    <property type="component" value="Unassembled WGS sequence"/>
</dbReference>
<comment type="caution">
    <text evidence="2">The sequence shown here is derived from an EMBL/GenBank/DDBJ whole genome shotgun (WGS) entry which is preliminary data.</text>
</comment>
<evidence type="ECO:0000256" key="1">
    <source>
        <dbReference type="SAM" id="SignalP"/>
    </source>
</evidence>
<reference evidence="2 3" key="1">
    <citation type="submission" date="2018-10" db="EMBL/GenBank/DDBJ databases">
        <title>Fifty Aureobasidium pullulans genomes reveal a recombining polyextremotolerant generalist.</title>
        <authorList>
            <person name="Gostincar C."/>
            <person name="Turk M."/>
            <person name="Zajc J."/>
            <person name="Gunde-Cimerman N."/>
        </authorList>
    </citation>
    <scope>NUCLEOTIDE SEQUENCE [LARGE SCALE GENOMIC DNA]</scope>
    <source>
        <strain evidence="2 3">EXF-10507</strain>
    </source>
</reference>
<keyword evidence="1" id="KW-0732">Signal</keyword>
<sequence>MYLTVYCVLITFLLSLASAADEPYVGLSLGSRTVTLANLTDSGNVSIIAQLPVDSAYISWFQQAVNLEPSYEIPADNAALIDILQAARNILEAASADNAYISVIALPWEVRTYKLDEVIINAISGASLLDPRLEVIPWLTMIETRHVVQNAYGFDLPQNLGLPMNFDWSAKVEPLVLHFEYNWNFMGFQLIHIYKAAVSLEHDAMFKGFTDVNYLGTDQRPTIGQATEIENQLSIFLAKHVRPPGPSTPPGDHFYIPDLRAVTFSGDAPPHAFDVLRTAVQKSWKVIHTPNCMTRSAPLSCLLWERLSMRNSWLNSSVILIRMVGMRSCDDAAS</sequence>
<feature type="signal peptide" evidence="1">
    <location>
        <begin position="1"/>
        <end position="19"/>
    </location>
</feature>